<dbReference type="EMBL" id="NGNX01000003">
    <property type="protein sequence ID" value="OYR93268.1"/>
    <property type="molecule type" value="Genomic_DNA"/>
</dbReference>
<proteinExistence type="predicted"/>
<evidence type="ECO:0000313" key="3">
    <source>
        <dbReference type="Proteomes" id="UP000215828"/>
    </source>
</evidence>
<protein>
    <submittedName>
        <fullName evidence="2">Uncharacterized protein</fullName>
    </submittedName>
</protein>
<reference evidence="1" key="2">
    <citation type="submission" date="2017-05" db="EMBL/GenBank/DDBJ databases">
        <authorList>
            <person name="Lin X.B."/>
            <person name="Stothard P."/>
            <person name="Tasseva G."/>
            <person name="Walter J."/>
        </authorList>
    </citation>
    <scope>NUCLEOTIDE SEQUENCE</scope>
    <source>
        <strain evidence="1">609u</strain>
    </source>
</reference>
<reference evidence="3 4" key="3">
    <citation type="submission" date="2017-09" db="EMBL/GenBank/DDBJ databases">
        <title>Tripartite evolution among Lactobacillus johnsonii, Lactobacillus taiwanensis, Lactobacillus reuteri and their rodent host.</title>
        <authorList>
            <person name="Wang T."/>
            <person name="Knowles S."/>
            <person name="Cheng C."/>
        </authorList>
    </citation>
    <scope>NUCLEOTIDE SEQUENCE [LARGE SCALE GENOMIC DNA]</scope>
    <source>
        <strain evidence="2 3">609q</strain>
        <strain evidence="1 4">609u</strain>
    </source>
</reference>
<gene>
    <name evidence="1" type="ORF">CBF53_00780</name>
    <name evidence="2" type="ORF">CBF70_01365</name>
</gene>
<evidence type="ECO:0000313" key="2">
    <source>
        <dbReference type="EMBL" id="OYR93268.1"/>
    </source>
</evidence>
<sequence>MEFNRISITKNEQRNNFPVRFLFCVKTFLSQIKKAQLLIINKVVSLKQAAQDSGIPYHTLRNFVNKPENMKNAAWIRIHRLANVYDQIIKSL</sequence>
<dbReference type="AlphaFoldDB" id="A0A256LIJ6"/>
<dbReference type="Proteomes" id="UP000215828">
    <property type="component" value="Unassembled WGS sequence"/>
</dbReference>
<evidence type="ECO:0000313" key="1">
    <source>
        <dbReference type="EMBL" id="OYR89052.1"/>
    </source>
</evidence>
<accession>A0A256LIJ6</accession>
<name>A0A256LIJ6_9LACO</name>
<evidence type="ECO:0000313" key="4">
    <source>
        <dbReference type="Proteomes" id="UP000216316"/>
    </source>
</evidence>
<dbReference type="EMBL" id="NGNV01000002">
    <property type="protein sequence ID" value="OYR89052.1"/>
    <property type="molecule type" value="Genomic_DNA"/>
</dbReference>
<reference evidence="2 3" key="1">
    <citation type="submission" date="2017-04" db="EMBL/GenBank/DDBJ databases">
        <authorList>
            <person name="Afonso C.L."/>
            <person name="Miller P.J."/>
            <person name="Scott M.A."/>
            <person name="Spackman E."/>
            <person name="Goraichik I."/>
            <person name="Dimitrov K.M."/>
            <person name="Suarez D.L."/>
            <person name="Swayne D.E."/>
        </authorList>
    </citation>
    <scope>NUCLEOTIDE SEQUENCE [LARGE SCALE GENOMIC DNA]</scope>
    <source>
        <strain evidence="2 3">609q</strain>
    </source>
</reference>
<dbReference type="Proteomes" id="UP000216316">
    <property type="component" value="Unassembled WGS sequence"/>
</dbReference>
<keyword evidence="4" id="KW-1185">Reference proteome</keyword>
<organism evidence="2 3">
    <name type="scientific">Lactobacillus taiwanensis</name>
    <dbReference type="NCBI Taxonomy" id="508451"/>
    <lineage>
        <taxon>Bacteria</taxon>
        <taxon>Bacillati</taxon>
        <taxon>Bacillota</taxon>
        <taxon>Bacilli</taxon>
        <taxon>Lactobacillales</taxon>
        <taxon>Lactobacillaceae</taxon>
        <taxon>Lactobacillus</taxon>
    </lineage>
</organism>
<comment type="caution">
    <text evidence="2">The sequence shown here is derived from an EMBL/GenBank/DDBJ whole genome shotgun (WGS) entry which is preliminary data.</text>
</comment>